<dbReference type="Proteomes" id="UP001139502">
    <property type="component" value="Unassembled WGS sequence"/>
</dbReference>
<dbReference type="Pfam" id="PF08482">
    <property type="entry name" value="HrpB_C"/>
    <property type="match status" value="1"/>
</dbReference>
<keyword evidence="2" id="KW-0547">Nucleotide-binding</keyword>
<feature type="compositionally biased region" description="Gly residues" evidence="3">
    <location>
        <begin position="45"/>
        <end position="59"/>
    </location>
</feature>
<reference evidence="5" key="1">
    <citation type="submission" date="2022-06" db="EMBL/GenBank/DDBJ databases">
        <title>Rothia sp. isolated from sandalwood seedling.</title>
        <authorList>
            <person name="Tuikhar N."/>
            <person name="Kirdat K."/>
            <person name="Thorat V."/>
            <person name="Swetha P."/>
            <person name="Padma S."/>
            <person name="Sundararaj R."/>
            <person name="Yadav A."/>
        </authorList>
    </citation>
    <scope>NUCLEOTIDE SEQUENCE</scope>
    <source>
        <strain evidence="5">AR01</strain>
    </source>
</reference>
<keyword evidence="1" id="KW-0378">Hydrolase</keyword>
<keyword evidence="2" id="KW-0067">ATP-binding</keyword>
<proteinExistence type="predicted"/>
<feature type="domain" description="ATP-dependent RNA helicase HrpB C-terminal" evidence="4">
    <location>
        <begin position="254"/>
        <end position="393"/>
    </location>
</feature>
<dbReference type="PANTHER" id="PTHR43519">
    <property type="entry name" value="ATP-DEPENDENT RNA HELICASE HRPB"/>
    <property type="match status" value="1"/>
</dbReference>
<dbReference type="EMBL" id="JANAFB010000008">
    <property type="protein sequence ID" value="MCP3425355.1"/>
    <property type="molecule type" value="Genomic_DNA"/>
</dbReference>
<sequence length="407" mass="43369">MAALASERRAPGSDAAALLRELRRSRDERWRQDTRRFERELAGGEEAGGGTGTGGGTGAAAGAWSASGPRSTSGSTAASEASVGLITALAYPERIARLRPGSEDDYLMASGSGAVLPRDASLKGHAWLAVAEMGLSGGRPLIRCAAVIDQDTAELAGAELLVEEETARFDGRVTSRDVRRLGAIELSSTPRRPSVAAGRHAVAEALQHEGLEAFLAPGPEFEALRGRLGLLRAVYGDPWPDVRLAALESTAEDWLGPELERVAGGASRRRLDAVGALRRLLPWPEAARLDELAPERARVPSGSSVRLTWPAPEDHGDDVAPPVLAVKLQECFGWARGPAVCEGRIPVQLHLLSPARRPLAVTSDLASFWANAYPGVRAENRGRYIKHPWPEDPWNARATARTKARGG</sequence>
<protein>
    <recommendedName>
        <fullName evidence="4">ATP-dependent RNA helicase HrpB C-terminal domain-containing protein</fullName>
    </recommendedName>
</protein>
<dbReference type="GO" id="GO:0016787">
    <property type="term" value="F:hydrolase activity"/>
    <property type="evidence" value="ECO:0007669"/>
    <property type="project" value="UniProtKB-KW"/>
</dbReference>
<evidence type="ECO:0000256" key="1">
    <source>
        <dbReference type="ARBA" id="ARBA00022801"/>
    </source>
</evidence>
<gene>
    <name evidence="5" type="ORF">NBM05_04820</name>
</gene>
<name>A0A9X2HBT8_9MICC</name>
<dbReference type="RefSeq" id="WP_254165509.1">
    <property type="nucleotide sequence ID" value="NZ_JANAFB010000008.1"/>
</dbReference>
<keyword evidence="2" id="KW-0347">Helicase</keyword>
<feature type="region of interest" description="Disordered" evidence="3">
    <location>
        <begin position="22"/>
        <end position="78"/>
    </location>
</feature>
<keyword evidence="6" id="KW-1185">Reference proteome</keyword>
<evidence type="ECO:0000313" key="5">
    <source>
        <dbReference type="EMBL" id="MCP3425355.1"/>
    </source>
</evidence>
<evidence type="ECO:0000256" key="2">
    <source>
        <dbReference type="ARBA" id="ARBA00022806"/>
    </source>
</evidence>
<accession>A0A9X2HBT8</accession>
<organism evidence="5 6">
    <name type="scientific">Rothia santali</name>
    <dbReference type="NCBI Taxonomy" id="2949643"/>
    <lineage>
        <taxon>Bacteria</taxon>
        <taxon>Bacillati</taxon>
        <taxon>Actinomycetota</taxon>
        <taxon>Actinomycetes</taxon>
        <taxon>Micrococcales</taxon>
        <taxon>Micrococcaceae</taxon>
        <taxon>Rothia</taxon>
    </lineage>
</organism>
<comment type="caution">
    <text evidence="5">The sequence shown here is derived from an EMBL/GenBank/DDBJ whole genome shotgun (WGS) entry which is preliminary data.</text>
</comment>
<feature type="compositionally biased region" description="Basic and acidic residues" evidence="3">
    <location>
        <begin position="22"/>
        <end position="42"/>
    </location>
</feature>
<dbReference type="GO" id="GO:0004386">
    <property type="term" value="F:helicase activity"/>
    <property type="evidence" value="ECO:0007669"/>
    <property type="project" value="UniProtKB-KW"/>
</dbReference>
<dbReference type="PANTHER" id="PTHR43519:SF1">
    <property type="entry name" value="ATP-DEPENDENT RNA HELICASE HRPB"/>
    <property type="match status" value="1"/>
</dbReference>
<evidence type="ECO:0000256" key="3">
    <source>
        <dbReference type="SAM" id="MobiDB-lite"/>
    </source>
</evidence>
<evidence type="ECO:0000313" key="6">
    <source>
        <dbReference type="Proteomes" id="UP001139502"/>
    </source>
</evidence>
<dbReference type="InterPro" id="IPR013689">
    <property type="entry name" value="RNA_helicase_ATP-dep_HrpB_C"/>
</dbReference>
<evidence type="ECO:0000259" key="4">
    <source>
        <dbReference type="Pfam" id="PF08482"/>
    </source>
</evidence>
<dbReference type="AlphaFoldDB" id="A0A9X2HBT8"/>